<gene>
    <name evidence="3" type="ORF">CA615_07685</name>
</gene>
<dbReference type="Gene3D" id="3.90.79.10">
    <property type="entry name" value="Nucleoside Triphosphate Pyrophosphohydrolase"/>
    <property type="match status" value="1"/>
</dbReference>
<dbReference type="SUPFAM" id="SSF55811">
    <property type="entry name" value="Nudix"/>
    <property type="match status" value="1"/>
</dbReference>
<dbReference type="GO" id="GO:0016787">
    <property type="term" value="F:hydrolase activity"/>
    <property type="evidence" value="ECO:0007669"/>
    <property type="project" value="UniProtKB-KW"/>
</dbReference>
<proteinExistence type="predicted"/>
<dbReference type="InterPro" id="IPR020476">
    <property type="entry name" value="Nudix_hydrolase"/>
</dbReference>
<sequence length="133" mass="14782">MSKYRNPALTVDTLIIDNNKIVLIKRLNNPFKNHWALPGGFVEYGEKVEDAAVREAKEETGLDIALDKLVGVYSDPNRDPRGHTVTVAYIAHIIGGKLHSDSDAKDAIFIEIDDLKDVDLAFDHEIIINDASL</sequence>
<dbReference type="InterPro" id="IPR000086">
    <property type="entry name" value="NUDIX_hydrolase_dom"/>
</dbReference>
<evidence type="ECO:0000259" key="2">
    <source>
        <dbReference type="PROSITE" id="PS51462"/>
    </source>
</evidence>
<dbReference type="RefSeq" id="WP_112149776.1">
    <property type="nucleotide sequence ID" value="NZ_CATZNA010000046.1"/>
</dbReference>
<dbReference type="InterPro" id="IPR020084">
    <property type="entry name" value="NUDIX_hydrolase_CS"/>
</dbReference>
<dbReference type="PANTHER" id="PTHR43736:SF1">
    <property type="entry name" value="DIHYDRONEOPTERIN TRIPHOSPHATE DIPHOSPHATASE"/>
    <property type="match status" value="1"/>
</dbReference>
<protein>
    <submittedName>
        <fullName evidence="3">DNA mismatch repair protein MutT</fullName>
    </submittedName>
</protein>
<accession>A0A328PWV6</accession>
<comment type="caution">
    <text evidence="3">The sequence shown here is derived from an EMBL/GenBank/DDBJ whole genome shotgun (WGS) entry which is preliminary data.</text>
</comment>
<evidence type="ECO:0000313" key="4">
    <source>
        <dbReference type="Proteomes" id="UP000248557"/>
    </source>
</evidence>
<dbReference type="PROSITE" id="PS00893">
    <property type="entry name" value="NUDIX_BOX"/>
    <property type="match status" value="1"/>
</dbReference>
<dbReference type="EMBL" id="NGJK01000093">
    <property type="protein sequence ID" value="RAP02411.1"/>
    <property type="molecule type" value="Genomic_DNA"/>
</dbReference>
<dbReference type="PRINTS" id="PR00502">
    <property type="entry name" value="NUDIXFAMILY"/>
</dbReference>
<evidence type="ECO:0000256" key="1">
    <source>
        <dbReference type="ARBA" id="ARBA00022801"/>
    </source>
</evidence>
<reference evidence="3 4" key="1">
    <citation type="submission" date="2017-05" db="EMBL/GenBank/DDBJ databases">
        <title>Host range expansion of the Methanosphaera genus to humans and monogastric animals involves recent and extensive reduction in genome content.</title>
        <authorList>
            <person name="Hoedt E.C."/>
            <person name="Volmer J.G."/>
            <person name="Parks D.H."/>
            <person name="Rosewarne C.P."/>
            <person name="Denman S.E."/>
            <person name="Mcsweeney C.S."/>
            <person name="O Cuiv P."/>
            <person name="Hugenholtz P."/>
            <person name="Tyson G.W."/>
            <person name="Morrison M."/>
        </authorList>
    </citation>
    <scope>NUCLEOTIDE SEQUENCE [LARGE SCALE GENOMIC DNA]</scope>
    <source>
        <strain evidence="3 4">PA5</strain>
    </source>
</reference>
<dbReference type="AlphaFoldDB" id="A0A328PWV6"/>
<dbReference type="InterPro" id="IPR015797">
    <property type="entry name" value="NUDIX_hydrolase-like_dom_sf"/>
</dbReference>
<organism evidence="3 4">
    <name type="scientific">Methanosphaera stadtmanae</name>
    <dbReference type="NCBI Taxonomy" id="2317"/>
    <lineage>
        <taxon>Archaea</taxon>
        <taxon>Methanobacteriati</taxon>
        <taxon>Methanobacteriota</taxon>
        <taxon>Methanomada group</taxon>
        <taxon>Methanobacteria</taxon>
        <taxon>Methanobacteriales</taxon>
        <taxon>Methanobacteriaceae</taxon>
        <taxon>Methanosphaera</taxon>
    </lineage>
</organism>
<dbReference type="PROSITE" id="PS51462">
    <property type="entry name" value="NUDIX"/>
    <property type="match status" value="1"/>
</dbReference>
<name>A0A328PWV6_9EURY</name>
<feature type="domain" description="Nudix hydrolase" evidence="2">
    <location>
        <begin position="6"/>
        <end position="133"/>
    </location>
</feature>
<dbReference type="CDD" id="cd18873">
    <property type="entry name" value="NUDIX_NadM_like"/>
    <property type="match status" value="1"/>
</dbReference>
<dbReference type="Pfam" id="PF00293">
    <property type="entry name" value="NUDIX"/>
    <property type="match status" value="1"/>
</dbReference>
<dbReference type="PANTHER" id="PTHR43736">
    <property type="entry name" value="ADP-RIBOSE PYROPHOSPHATASE"/>
    <property type="match status" value="1"/>
</dbReference>
<keyword evidence="1" id="KW-0378">Hydrolase</keyword>
<evidence type="ECO:0000313" key="3">
    <source>
        <dbReference type="EMBL" id="RAP02411.1"/>
    </source>
</evidence>
<dbReference type="Proteomes" id="UP000248557">
    <property type="component" value="Unassembled WGS sequence"/>
</dbReference>